<sequence>MVSRRVDDHPDRQDGGVPNTVVSWRAAVAVGVVSSLISTCWTQSVDVVWFDDQWSWRRLILHVATGTVLTGGAWLLGMRLAQRSRSFQKNRPQRELLTVVRRTGRVPEGSEPPVWLPVLTRRRRDLAWISALCVGVGVAVTVPVVLAASRSGPQAPGIWALAGGLVALTIGLLQMVLRERRLVERLLTAPR</sequence>
<name>A0ABU8DRU5_9ACTN</name>
<gene>
    <name evidence="2" type="ORF">TEK04_03350</name>
</gene>
<evidence type="ECO:0008006" key="4">
    <source>
        <dbReference type="Google" id="ProtNLM"/>
    </source>
</evidence>
<dbReference type="Proteomes" id="UP001361570">
    <property type="component" value="Unassembled WGS sequence"/>
</dbReference>
<dbReference type="EMBL" id="JBAPLU010000002">
    <property type="protein sequence ID" value="MEI4270752.1"/>
    <property type="molecule type" value="Genomic_DNA"/>
</dbReference>
<evidence type="ECO:0000313" key="3">
    <source>
        <dbReference type="Proteomes" id="UP001361570"/>
    </source>
</evidence>
<organism evidence="2 3">
    <name type="scientific">Klenkia sesuvii</name>
    <dbReference type="NCBI Taxonomy" id="3103137"/>
    <lineage>
        <taxon>Bacteria</taxon>
        <taxon>Bacillati</taxon>
        <taxon>Actinomycetota</taxon>
        <taxon>Actinomycetes</taxon>
        <taxon>Geodermatophilales</taxon>
        <taxon>Geodermatophilaceae</taxon>
        <taxon>Klenkia</taxon>
    </lineage>
</organism>
<keyword evidence="1" id="KW-0812">Transmembrane</keyword>
<proteinExistence type="predicted"/>
<protein>
    <recommendedName>
        <fullName evidence="4">SdpI/YhfL protein family protein</fullName>
    </recommendedName>
</protein>
<keyword evidence="3" id="KW-1185">Reference proteome</keyword>
<keyword evidence="1" id="KW-1133">Transmembrane helix</keyword>
<comment type="caution">
    <text evidence="2">The sequence shown here is derived from an EMBL/GenBank/DDBJ whole genome shotgun (WGS) entry which is preliminary data.</text>
</comment>
<feature type="transmembrane region" description="Helical" evidence="1">
    <location>
        <begin position="126"/>
        <end position="146"/>
    </location>
</feature>
<evidence type="ECO:0000256" key="1">
    <source>
        <dbReference type="SAM" id="Phobius"/>
    </source>
</evidence>
<reference evidence="2 3" key="1">
    <citation type="submission" date="2024-03" db="EMBL/GenBank/DDBJ databases">
        <title>Draft genome sequence of Klenkia sp. LSe6-5.</title>
        <authorList>
            <person name="Duangmal K."/>
            <person name="Chantavorakit T."/>
        </authorList>
    </citation>
    <scope>NUCLEOTIDE SEQUENCE [LARGE SCALE GENOMIC DNA]</scope>
    <source>
        <strain evidence="2 3">LSe6-5</strain>
    </source>
</reference>
<feature type="transmembrane region" description="Helical" evidence="1">
    <location>
        <begin position="158"/>
        <end position="177"/>
    </location>
</feature>
<keyword evidence="1" id="KW-0472">Membrane</keyword>
<accession>A0ABU8DRU5</accession>
<dbReference type="RefSeq" id="WP_336402891.1">
    <property type="nucleotide sequence ID" value="NZ_JBAPLU010000002.1"/>
</dbReference>
<feature type="transmembrane region" description="Helical" evidence="1">
    <location>
        <begin position="59"/>
        <end position="81"/>
    </location>
</feature>
<feature type="transmembrane region" description="Helical" evidence="1">
    <location>
        <begin position="21"/>
        <end position="39"/>
    </location>
</feature>
<evidence type="ECO:0000313" key="2">
    <source>
        <dbReference type="EMBL" id="MEI4270752.1"/>
    </source>
</evidence>